<evidence type="ECO:0000313" key="4">
    <source>
        <dbReference type="Proteomes" id="UP000050969"/>
    </source>
</evidence>
<feature type="region of interest" description="Disordered" evidence="1">
    <location>
        <begin position="207"/>
        <end position="253"/>
    </location>
</feature>
<dbReference type="PATRIC" id="fig|1293598.4.peg.2331"/>
<name>A0A0R2MP87_9LACO</name>
<keyword evidence="2" id="KW-0812">Transmembrane</keyword>
<dbReference type="Proteomes" id="UP000050969">
    <property type="component" value="Unassembled WGS sequence"/>
</dbReference>
<feature type="transmembrane region" description="Helical" evidence="2">
    <location>
        <begin position="12"/>
        <end position="32"/>
    </location>
</feature>
<keyword evidence="2" id="KW-0472">Membrane</keyword>
<sequence>MHRQQRTHRKGWRIGLIIGLVLIIVIGGYLLIRKGPNVNGPVEESASSSSQPATLQLRTYTASGSAADQTGNLRRLSVWVKLGKNHTYKRLMMFDRDTTPMVITDSGHFTQSTKQLKLTSDSAIVYGYANLTAYDDKTPNSIKKYGDASDSADFPESMQDVLNTRITLDGTTPDTYYYLKSRLPLKNSDQTVPSVVSYAKDQELVSMTNASSSSSESESMSSESTASESSASSAESSSSVSSSSSSTTDGYTPSADQIAAARAQLQSIGVNDQQWTDSQISAAIVESANKGGDSVIPILVPDYNGASQNIAANVGTGKIKYVDQAYAILLQQYPAAQYSSEQSGMTSDASGFIFTVRNRETGASKQVTVTGDGSVQG</sequence>
<dbReference type="RefSeq" id="WP_056993249.1">
    <property type="nucleotide sequence ID" value="NZ_JQCE01000064.1"/>
</dbReference>
<gene>
    <name evidence="3" type="ORF">IV56_GL002229</name>
</gene>
<evidence type="ECO:0000313" key="3">
    <source>
        <dbReference type="EMBL" id="KRO15465.1"/>
    </source>
</evidence>
<dbReference type="AlphaFoldDB" id="A0A0R2MP87"/>
<keyword evidence="4" id="KW-1185">Reference proteome</keyword>
<dbReference type="EMBL" id="JQCE01000064">
    <property type="protein sequence ID" value="KRO15465.1"/>
    <property type="molecule type" value="Genomic_DNA"/>
</dbReference>
<evidence type="ECO:0000256" key="2">
    <source>
        <dbReference type="SAM" id="Phobius"/>
    </source>
</evidence>
<dbReference type="STRING" id="1293598.IV56_GL002229"/>
<organism evidence="3 4">
    <name type="scientific">Lacticaseibacillus saniviri JCM 17471 = DSM 24301</name>
    <dbReference type="NCBI Taxonomy" id="1293598"/>
    <lineage>
        <taxon>Bacteria</taxon>
        <taxon>Bacillati</taxon>
        <taxon>Bacillota</taxon>
        <taxon>Bacilli</taxon>
        <taxon>Lactobacillales</taxon>
        <taxon>Lactobacillaceae</taxon>
        <taxon>Lacticaseibacillus</taxon>
    </lineage>
</organism>
<keyword evidence="2" id="KW-1133">Transmembrane helix</keyword>
<evidence type="ECO:0000256" key="1">
    <source>
        <dbReference type="SAM" id="MobiDB-lite"/>
    </source>
</evidence>
<comment type="caution">
    <text evidence="3">The sequence shown here is derived from an EMBL/GenBank/DDBJ whole genome shotgun (WGS) entry which is preliminary data.</text>
</comment>
<proteinExistence type="predicted"/>
<accession>A0A0R2MP87</accession>
<feature type="compositionally biased region" description="Low complexity" evidence="1">
    <location>
        <begin position="210"/>
        <end position="246"/>
    </location>
</feature>
<protein>
    <submittedName>
        <fullName evidence="3">Uncharacterized protein</fullName>
    </submittedName>
</protein>
<reference evidence="3 4" key="1">
    <citation type="journal article" date="2015" name="Genome Announc.">
        <title>Expanding the biotechnology potential of lactobacilli through comparative genomics of 213 strains and associated genera.</title>
        <authorList>
            <person name="Sun Z."/>
            <person name="Harris H.M."/>
            <person name="McCann A."/>
            <person name="Guo C."/>
            <person name="Argimon S."/>
            <person name="Zhang W."/>
            <person name="Yang X."/>
            <person name="Jeffery I.B."/>
            <person name="Cooney J.C."/>
            <person name="Kagawa T.F."/>
            <person name="Liu W."/>
            <person name="Song Y."/>
            <person name="Salvetti E."/>
            <person name="Wrobel A."/>
            <person name="Rasinkangas P."/>
            <person name="Parkhill J."/>
            <person name="Rea M.C."/>
            <person name="O'Sullivan O."/>
            <person name="Ritari J."/>
            <person name="Douillard F.P."/>
            <person name="Paul Ross R."/>
            <person name="Yang R."/>
            <person name="Briner A.E."/>
            <person name="Felis G.E."/>
            <person name="de Vos W.M."/>
            <person name="Barrangou R."/>
            <person name="Klaenhammer T.R."/>
            <person name="Caufield P.W."/>
            <person name="Cui Y."/>
            <person name="Zhang H."/>
            <person name="O'Toole P.W."/>
        </authorList>
    </citation>
    <scope>NUCLEOTIDE SEQUENCE [LARGE SCALE GENOMIC DNA]</scope>
    <source>
        <strain evidence="3 4">DSM 24301</strain>
    </source>
</reference>